<dbReference type="PROSITE" id="PS51737">
    <property type="entry name" value="RECOMBINASE_DNA_BIND"/>
    <property type="match status" value="1"/>
</dbReference>
<dbReference type="InterPro" id="IPR006119">
    <property type="entry name" value="Resolv_N"/>
</dbReference>
<keyword evidence="4" id="KW-1185">Reference proteome</keyword>
<dbReference type="CDD" id="cd00338">
    <property type="entry name" value="Ser_Recombinase"/>
    <property type="match status" value="1"/>
</dbReference>
<evidence type="ECO:0000313" key="3">
    <source>
        <dbReference type="EMBL" id="GAA2532511.1"/>
    </source>
</evidence>
<proteinExistence type="predicted"/>
<dbReference type="Pfam" id="PF07508">
    <property type="entry name" value="Recombinase"/>
    <property type="match status" value="1"/>
</dbReference>
<name>A0ABP6B1T9_9ACTN</name>
<dbReference type="Proteomes" id="UP001499978">
    <property type="component" value="Unassembled WGS sequence"/>
</dbReference>
<dbReference type="Pfam" id="PF00239">
    <property type="entry name" value="Resolvase"/>
    <property type="match status" value="1"/>
</dbReference>
<protein>
    <recommendedName>
        <fullName evidence="2">Recombinase domain-containing protein</fullName>
    </recommendedName>
</protein>
<evidence type="ECO:0000256" key="1">
    <source>
        <dbReference type="SAM" id="MobiDB-lite"/>
    </source>
</evidence>
<dbReference type="InterPro" id="IPR011109">
    <property type="entry name" value="DNA_bind_recombinase_dom"/>
</dbReference>
<dbReference type="RefSeq" id="WP_344174493.1">
    <property type="nucleotide sequence ID" value="NZ_BAAARY010000034.1"/>
</dbReference>
<feature type="region of interest" description="Disordered" evidence="1">
    <location>
        <begin position="413"/>
        <end position="446"/>
    </location>
</feature>
<dbReference type="Gene3D" id="3.40.50.1390">
    <property type="entry name" value="Resolvase, N-terminal catalytic domain"/>
    <property type="match status" value="1"/>
</dbReference>
<dbReference type="InterPro" id="IPR050639">
    <property type="entry name" value="SSR_resolvase"/>
</dbReference>
<feature type="domain" description="Recombinase" evidence="2">
    <location>
        <begin position="159"/>
        <end position="313"/>
    </location>
</feature>
<feature type="compositionally biased region" description="Polar residues" evidence="1">
    <location>
        <begin position="432"/>
        <end position="446"/>
    </location>
</feature>
<evidence type="ECO:0000313" key="4">
    <source>
        <dbReference type="Proteomes" id="UP001499978"/>
    </source>
</evidence>
<dbReference type="PANTHER" id="PTHR30461:SF23">
    <property type="entry name" value="DNA RECOMBINASE-RELATED"/>
    <property type="match status" value="1"/>
</dbReference>
<accession>A0ABP6B1T9</accession>
<dbReference type="PANTHER" id="PTHR30461">
    <property type="entry name" value="DNA-INVERTASE FROM LAMBDOID PROPHAGE"/>
    <property type="match status" value="1"/>
</dbReference>
<dbReference type="InterPro" id="IPR038109">
    <property type="entry name" value="DNA_bind_recomb_sf"/>
</dbReference>
<dbReference type="SUPFAM" id="SSF53041">
    <property type="entry name" value="Resolvase-like"/>
    <property type="match status" value="1"/>
</dbReference>
<comment type="caution">
    <text evidence="3">The sequence shown here is derived from an EMBL/GenBank/DDBJ whole genome shotgun (WGS) entry which is preliminary data.</text>
</comment>
<reference evidence="4" key="1">
    <citation type="journal article" date="2019" name="Int. J. Syst. Evol. Microbiol.">
        <title>The Global Catalogue of Microorganisms (GCM) 10K type strain sequencing project: providing services to taxonomists for standard genome sequencing and annotation.</title>
        <authorList>
            <consortium name="The Broad Institute Genomics Platform"/>
            <consortium name="The Broad Institute Genome Sequencing Center for Infectious Disease"/>
            <person name="Wu L."/>
            <person name="Ma J."/>
        </authorList>
    </citation>
    <scope>NUCLEOTIDE SEQUENCE [LARGE SCALE GENOMIC DNA]</scope>
    <source>
        <strain evidence="4">JCM 3367</strain>
    </source>
</reference>
<dbReference type="InterPro" id="IPR036162">
    <property type="entry name" value="Resolvase-like_N_sf"/>
</dbReference>
<organism evidence="3 4">
    <name type="scientific">Pilimelia columellifera subsp. columellifera</name>
    <dbReference type="NCBI Taxonomy" id="706583"/>
    <lineage>
        <taxon>Bacteria</taxon>
        <taxon>Bacillati</taxon>
        <taxon>Actinomycetota</taxon>
        <taxon>Actinomycetes</taxon>
        <taxon>Micromonosporales</taxon>
        <taxon>Micromonosporaceae</taxon>
        <taxon>Pilimelia</taxon>
    </lineage>
</organism>
<evidence type="ECO:0000259" key="2">
    <source>
        <dbReference type="PROSITE" id="PS51737"/>
    </source>
</evidence>
<dbReference type="SMART" id="SM00857">
    <property type="entry name" value="Resolvase"/>
    <property type="match status" value="1"/>
</dbReference>
<gene>
    <name evidence="3" type="ORF">GCM10010201_34990</name>
</gene>
<dbReference type="Gene3D" id="3.90.1750.20">
    <property type="entry name" value="Putative Large Serine Recombinase, Chain B, Domain 2"/>
    <property type="match status" value="1"/>
</dbReference>
<sequence>MFYGRISTTDFQDRASSQGWQRQAADEVITGAGRIVAEYFDHGVSRTLPWSRRPRASQLLAALTSPDRRFDAIVVGEYERAFCGQQLHQLTTTLRAHNIQLWLPETYGPVDFDNPRQLALLDLLGVRSQREIARARYRTTAAMRAQVEHQGRHLGGRPPYGYRLVDAGAHPNRAHARWGRRRHRLEPESATAPHVQWMFTQRLTGRSIANIARDLNDRGVPCPSSADPGRNQHRAGSAWLPTTVAAILANPRYTGRQVWNREPANTTNDPANGRAYRSTPTSWVISTQPAHPPLVSETDFVAAQAIRSPRPAADGTHRHYALRRLVYCHHCDRAMDTHWIHNRPGYRCRHGHLTAHPNDLTRTAILYVREDHLIARIQRQHHALRHATPDAIAAYLNDHDQVIVYAHHTWHLHTRDTDPPETRAPLPRQRRSPAQQKSRTSPNQPG</sequence>
<dbReference type="EMBL" id="BAAARY010000034">
    <property type="protein sequence ID" value="GAA2532511.1"/>
    <property type="molecule type" value="Genomic_DNA"/>
</dbReference>